<dbReference type="Pfam" id="PF13520">
    <property type="entry name" value="AA_permease_2"/>
    <property type="match status" value="1"/>
</dbReference>
<dbReference type="GO" id="GO:0005886">
    <property type="term" value="C:plasma membrane"/>
    <property type="evidence" value="ECO:0007669"/>
    <property type="project" value="UniProtKB-SubCell"/>
</dbReference>
<name>A0A7W5D330_9ACTN</name>
<dbReference type="PIRSF" id="PIRSF006060">
    <property type="entry name" value="AA_transporter"/>
    <property type="match status" value="1"/>
</dbReference>
<keyword evidence="2" id="KW-0813">Transport</keyword>
<feature type="transmembrane region" description="Helical" evidence="8">
    <location>
        <begin position="471"/>
        <end position="493"/>
    </location>
</feature>
<dbReference type="AlphaFoldDB" id="A0A7W5D330"/>
<evidence type="ECO:0000256" key="8">
    <source>
        <dbReference type="SAM" id="Phobius"/>
    </source>
</evidence>
<feature type="transmembrane region" description="Helical" evidence="8">
    <location>
        <begin position="222"/>
        <end position="242"/>
    </location>
</feature>
<keyword evidence="5 8" id="KW-1133">Transmembrane helix</keyword>
<comment type="caution">
    <text evidence="9">The sequence shown here is derived from an EMBL/GenBank/DDBJ whole genome shotgun (WGS) entry which is preliminary data.</text>
</comment>
<dbReference type="RefSeq" id="WP_214647097.1">
    <property type="nucleotide sequence ID" value="NZ_CANPEU010000043.1"/>
</dbReference>
<evidence type="ECO:0000256" key="7">
    <source>
        <dbReference type="SAM" id="MobiDB-lite"/>
    </source>
</evidence>
<feature type="transmembrane region" description="Helical" evidence="8">
    <location>
        <begin position="149"/>
        <end position="167"/>
    </location>
</feature>
<evidence type="ECO:0000256" key="5">
    <source>
        <dbReference type="ARBA" id="ARBA00022989"/>
    </source>
</evidence>
<feature type="transmembrane region" description="Helical" evidence="8">
    <location>
        <begin position="364"/>
        <end position="386"/>
    </location>
</feature>
<keyword evidence="6 8" id="KW-0472">Membrane</keyword>
<dbReference type="Gene3D" id="1.20.1740.10">
    <property type="entry name" value="Amino acid/polyamine transporter I"/>
    <property type="match status" value="1"/>
</dbReference>
<feature type="transmembrane region" description="Helical" evidence="8">
    <location>
        <begin position="437"/>
        <end position="459"/>
    </location>
</feature>
<feature type="transmembrane region" description="Helical" evidence="8">
    <location>
        <begin position="392"/>
        <end position="417"/>
    </location>
</feature>
<feature type="transmembrane region" description="Helical" evidence="8">
    <location>
        <begin position="179"/>
        <end position="202"/>
    </location>
</feature>
<evidence type="ECO:0000256" key="3">
    <source>
        <dbReference type="ARBA" id="ARBA00022475"/>
    </source>
</evidence>
<feature type="region of interest" description="Disordered" evidence="7">
    <location>
        <begin position="499"/>
        <end position="521"/>
    </location>
</feature>
<feature type="transmembrane region" description="Helical" evidence="8">
    <location>
        <begin position="254"/>
        <end position="281"/>
    </location>
</feature>
<organism evidence="9 10">
    <name type="scientific">Parvibacter caecicola</name>
    <dbReference type="NCBI Taxonomy" id="747645"/>
    <lineage>
        <taxon>Bacteria</taxon>
        <taxon>Bacillati</taxon>
        <taxon>Actinomycetota</taxon>
        <taxon>Coriobacteriia</taxon>
        <taxon>Coriobacteriales</taxon>
        <taxon>Coriobacteriaceae</taxon>
        <taxon>Parvibacter</taxon>
    </lineage>
</organism>
<dbReference type="InterPro" id="IPR050367">
    <property type="entry name" value="APC_superfamily"/>
</dbReference>
<evidence type="ECO:0000256" key="2">
    <source>
        <dbReference type="ARBA" id="ARBA00022448"/>
    </source>
</evidence>
<evidence type="ECO:0000256" key="6">
    <source>
        <dbReference type="ARBA" id="ARBA00023136"/>
    </source>
</evidence>
<evidence type="ECO:0000313" key="10">
    <source>
        <dbReference type="Proteomes" id="UP000530850"/>
    </source>
</evidence>
<gene>
    <name evidence="9" type="ORF">FHR31_001860</name>
</gene>
<feature type="transmembrane region" description="Helical" evidence="8">
    <location>
        <begin position="34"/>
        <end position="54"/>
    </location>
</feature>
<accession>A0A7W5D330</accession>
<dbReference type="PANTHER" id="PTHR42770">
    <property type="entry name" value="AMINO ACID TRANSPORTER-RELATED"/>
    <property type="match status" value="1"/>
</dbReference>
<dbReference type="GO" id="GO:0022857">
    <property type="term" value="F:transmembrane transporter activity"/>
    <property type="evidence" value="ECO:0007669"/>
    <property type="project" value="InterPro"/>
</dbReference>
<evidence type="ECO:0000313" key="9">
    <source>
        <dbReference type="EMBL" id="MBB3172027.1"/>
    </source>
</evidence>
<keyword evidence="4 8" id="KW-0812">Transmembrane</keyword>
<feature type="transmembrane region" description="Helical" evidence="8">
    <location>
        <begin position="310"/>
        <end position="333"/>
    </location>
</feature>
<dbReference type="GeneID" id="93356536"/>
<sequence>MGASHDMSATTAAAPAASAAGTPAKAPGSPLKTLGFFGFFAITASMVMTVYAYPNFASSGMHLIFFLVLGGVFWFLPVALCAAEMATVKGWESGGIFAWVGNTLGKRWGFAALFYQWFQITVGFVTMAFFVLAALSYIVGWDALYNNPLVMFIGVAIIVWGLTLTQLGGTKLTARIAKIGFFGGVLVPAIVLMVGLVAYLATGGVSQLQLSAGSIVPDFTQVGTLVIFASFILAFAGVEASASHVNELKNPGRTYPLVMIVLCVLTILLDTLGGMAVAMTIPLSQLEGNMSVGVISSFAAMFDTHLHMGWLVYVIAFLLAAGVLAEISSWIVGPSRALLDTAKEGILPASFAKTNKHGVSVKTVVIQGIIVTIWDAVLCGSMALSGGSSSSVSYLTAVGLTVVIYLVGYVLFFLGYFKLVLKHGDLPRVFNVFGGKVGKLIVAGCGLALTLFALVVSFFPSSELTPQANTVYVITLLICWAVSVAIPFVIYGLRHHWDGSKKPSSPKAASRGGKSRAPHAV</sequence>
<dbReference type="PANTHER" id="PTHR42770:SF15">
    <property type="entry name" value="GLUTAMATE_GAMMA-AMINOBUTYRATE ANTIPORTER-RELATED"/>
    <property type="match status" value="1"/>
</dbReference>
<reference evidence="9 10" key="1">
    <citation type="submission" date="2020-08" db="EMBL/GenBank/DDBJ databases">
        <title>Sequencing the genomes of 1000 actinobacteria strains.</title>
        <authorList>
            <person name="Klenk H.-P."/>
        </authorList>
    </citation>
    <scope>NUCLEOTIDE SEQUENCE [LARGE SCALE GENOMIC DNA]</scope>
    <source>
        <strain evidence="9 10">DSM 22242</strain>
    </source>
</reference>
<dbReference type="EMBL" id="JACHYA010000008">
    <property type="protein sequence ID" value="MBB3172027.1"/>
    <property type="molecule type" value="Genomic_DNA"/>
</dbReference>
<keyword evidence="3" id="KW-1003">Cell membrane</keyword>
<dbReference type="InterPro" id="IPR002293">
    <property type="entry name" value="AA/rel_permease1"/>
</dbReference>
<comment type="subcellular location">
    <subcellularLocation>
        <location evidence="1">Cell membrane</location>
        <topology evidence="1">Multi-pass membrane protein</topology>
    </subcellularLocation>
</comment>
<feature type="transmembrane region" description="Helical" evidence="8">
    <location>
        <begin position="114"/>
        <end position="137"/>
    </location>
</feature>
<proteinExistence type="predicted"/>
<evidence type="ECO:0000256" key="4">
    <source>
        <dbReference type="ARBA" id="ARBA00022692"/>
    </source>
</evidence>
<evidence type="ECO:0000256" key="1">
    <source>
        <dbReference type="ARBA" id="ARBA00004651"/>
    </source>
</evidence>
<protein>
    <submittedName>
        <fullName evidence="9">Glutamate:gamma-aminobutyrate antiporter</fullName>
    </submittedName>
</protein>
<dbReference type="Proteomes" id="UP000530850">
    <property type="component" value="Unassembled WGS sequence"/>
</dbReference>
<feature type="transmembrane region" description="Helical" evidence="8">
    <location>
        <begin position="60"/>
        <end position="83"/>
    </location>
</feature>